<dbReference type="AlphaFoldDB" id="F0T6R5"/>
<evidence type="ECO:0000256" key="1">
    <source>
        <dbReference type="ARBA" id="ARBA00001946"/>
    </source>
</evidence>
<name>F0T6R5_METLA</name>
<dbReference type="Gene3D" id="2.40.30.30">
    <property type="entry name" value="Riboflavin kinase-like"/>
    <property type="match status" value="1"/>
</dbReference>
<keyword evidence="7" id="KW-0288">FMN</keyword>
<evidence type="ECO:0000256" key="16">
    <source>
        <dbReference type="ARBA" id="ARBA00047857"/>
    </source>
</evidence>
<comment type="catalytic activity">
    <reaction evidence="16">
        <text>riboflavin + CTP = CDP + FMN + H(+)</text>
        <dbReference type="Rhea" id="RHEA:25021"/>
        <dbReference type="ChEBI" id="CHEBI:15378"/>
        <dbReference type="ChEBI" id="CHEBI:37563"/>
        <dbReference type="ChEBI" id="CHEBI:57986"/>
        <dbReference type="ChEBI" id="CHEBI:58069"/>
        <dbReference type="ChEBI" id="CHEBI:58210"/>
        <dbReference type="EC" id="2.7.1.161"/>
    </reaction>
</comment>
<keyword evidence="19" id="KW-1185">Reference proteome</keyword>
<evidence type="ECO:0000256" key="14">
    <source>
        <dbReference type="ARBA" id="ARBA00030544"/>
    </source>
</evidence>
<evidence type="ECO:0000256" key="8">
    <source>
        <dbReference type="ARBA" id="ARBA00022679"/>
    </source>
</evidence>
<dbReference type="PANTHER" id="PTHR40706:SF1">
    <property type="entry name" value="RIBOFLAVIN KINASE"/>
    <property type="match status" value="1"/>
</dbReference>
<evidence type="ECO:0000256" key="9">
    <source>
        <dbReference type="ARBA" id="ARBA00022723"/>
    </source>
</evidence>
<evidence type="ECO:0000256" key="10">
    <source>
        <dbReference type="ARBA" id="ARBA00022741"/>
    </source>
</evidence>
<dbReference type="HOGENOM" id="CLU_140165_0_0_2"/>
<keyword evidence="10" id="KW-0547">Nucleotide-binding</keyword>
<evidence type="ECO:0000256" key="13">
    <source>
        <dbReference type="ARBA" id="ARBA00029789"/>
    </source>
</evidence>
<evidence type="ECO:0000256" key="5">
    <source>
        <dbReference type="ARBA" id="ARBA00017394"/>
    </source>
</evidence>
<dbReference type="KEGG" id="mel:Metbo_0045"/>
<comment type="cofactor">
    <cofactor evidence="1">
        <name>Mg(2+)</name>
        <dbReference type="ChEBI" id="CHEBI:18420"/>
    </cofactor>
</comment>
<evidence type="ECO:0000256" key="2">
    <source>
        <dbReference type="ARBA" id="ARBA00005219"/>
    </source>
</evidence>
<dbReference type="PANTHER" id="PTHR40706">
    <property type="entry name" value="RIBOFLAVIN KINASE"/>
    <property type="match status" value="1"/>
</dbReference>
<dbReference type="EMBL" id="CP002551">
    <property type="protein sequence ID" value="ADZ08298.1"/>
    <property type="molecule type" value="Genomic_DNA"/>
</dbReference>
<dbReference type="SUPFAM" id="SSF82114">
    <property type="entry name" value="Riboflavin kinase-like"/>
    <property type="match status" value="1"/>
</dbReference>
<evidence type="ECO:0000313" key="18">
    <source>
        <dbReference type="EMBL" id="ADZ08298.1"/>
    </source>
</evidence>
<evidence type="ECO:0000256" key="6">
    <source>
        <dbReference type="ARBA" id="ARBA00022630"/>
    </source>
</evidence>
<comment type="similarity">
    <text evidence="3">Belongs to the archaeal riboflavin kinase family.</text>
</comment>
<protein>
    <recommendedName>
        <fullName evidence="5">Riboflavin kinase</fullName>
        <ecNumber evidence="4">2.7.1.161</ecNumber>
    </recommendedName>
    <alternativeName>
        <fullName evidence="14">CTP-dependent riboflavin kinase</fullName>
    </alternativeName>
    <alternativeName>
        <fullName evidence="15">CTP:riboflavin 5'-phosphotransferase</fullName>
    </alternativeName>
    <alternativeName>
        <fullName evidence="13">Flavokinase</fullName>
    </alternativeName>
</protein>
<dbReference type="GO" id="GO:0008531">
    <property type="term" value="F:riboflavin kinase activity"/>
    <property type="evidence" value="ECO:0007669"/>
    <property type="project" value="InterPro"/>
</dbReference>
<dbReference type="eggNOG" id="arCOG01904">
    <property type="taxonomic scope" value="Archaea"/>
</dbReference>
<dbReference type="Pfam" id="PF01982">
    <property type="entry name" value="CTP-dep_RFKase"/>
    <property type="match status" value="1"/>
</dbReference>
<dbReference type="GO" id="GO:0000166">
    <property type="term" value="F:nucleotide binding"/>
    <property type="evidence" value="ECO:0007669"/>
    <property type="project" value="UniProtKB-KW"/>
</dbReference>
<dbReference type="Proteomes" id="UP000007490">
    <property type="component" value="Chromosome"/>
</dbReference>
<feature type="domain" description="Riboflavin kinase" evidence="17">
    <location>
        <begin position="4"/>
        <end position="119"/>
    </location>
</feature>
<dbReference type="GO" id="GO:0046872">
    <property type="term" value="F:metal ion binding"/>
    <property type="evidence" value="ECO:0007669"/>
    <property type="project" value="UniProtKB-KW"/>
</dbReference>
<gene>
    <name evidence="18" type="ordered locus">Metbo_0045</name>
</gene>
<keyword evidence="9" id="KW-0479">Metal-binding</keyword>
<dbReference type="GO" id="GO:0009231">
    <property type="term" value="P:riboflavin biosynthetic process"/>
    <property type="evidence" value="ECO:0007669"/>
    <property type="project" value="InterPro"/>
</dbReference>
<dbReference type="GO" id="GO:0009398">
    <property type="term" value="P:FMN biosynthetic process"/>
    <property type="evidence" value="ECO:0007669"/>
    <property type="project" value="UniProtKB-UniPathway"/>
</dbReference>
<dbReference type="InterPro" id="IPR023602">
    <property type="entry name" value="Riboflavin_kinase_CTP-dep"/>
</dbReference>
<dbReference type="InterPro" id="IPR039063">
    <property type="entry name" value="RibK_CTP-dep"/>
</dbReference>
<evidence type="ECO:0000256" key="11">
    <source>
        <dbReference type="ARBA" id="ARBA00022777"/>
    </source>
</evidence>
<reference evidence="18 19" key="2">
    <citation type="journal article" date="2014" name="Int. J. Syst. Evol. Microbiol.">
        <title>Methanobacterium paludis sp. nov. and a novel strain of Methanobacterium lacus isolated from northern peatlands.</title>
        <authorList>
            <person name="Cadillo-Quiroz H."/>
            <person name="Brauer S.L."/>
            <person name="Goodson N."/>
            <person name="Yavitt J.B."/>
            <person name="Zinder S.H."/>
        </authorList>
    </citation>
    <scope>NUCLEOTIDE SEQUENCE [LARGE SCALE GENOMIC DNA]</scope>
    <source>
        <strain evidence="18 19">AL-21</strain>
    </source>
</reference>
<proteinExistence type="inferred from homology"/>
<keyword evidence="6" id="KW-0285">Flavoprotein</keyword>
<sequence>MGKIVSGMGKGTFFMSQDFYKAQFQEKVHFTPFEGTLNLKIDSKSIDSMKTIPKNKFGLIHGEGKFGDVKFIKATINNEIYGALVFPAKSEHNEDVLEFITDKNLRKLFKFQDGDEVTVILG</sequence>
<evidence type="ECO:0000256" key="7">
    <source>
        <dbReference type="ARBA" id="ARBA00022643"/>
    </source>
</evidence>
<dbReference type="EC" id="2.7.1.161" evidence="4"/>
<comment type="pathway">
    <text evidence="2">Cofactor biosynthesis; FMN biosynthesis; FMN from riboflavin (CTP route): step 1/1.</text>
</comment>
<keyword evidence="12" id="KW-0460">Magnesium</keyword>
<evidence type="ECO:0000313" key="19">
    <source>
        <dbReference type="Proteomes" id="UP000007490"/>
    </source>
</evidence>
<organism evidence="18 19">
    <name type="scientific">Methanobacterium lacus (strain AL-21)</name>
    <dbReference type="NCBI Taxonomy" id="877455"/>
    <lineage>
        <taxon>Archaea</taxon>
        <taxon>Methanobacteriati</taxon>
        <taxon>Methanobacteriota</taxon>
        <taxon>Methanomada group</taxon>
        <taxon>Methanobacteria</taxon>
        <taxon>Methanobacteriales</taxon>
        <taxon>Methanobacteriaceae</taxon>
        <taxon>Methanobacterium</taxon>
    </lineage>
</organism>
<accession>F0T6R5</accession>
<evidence type="ECO:0000256" key="3">
    <source>
        <dbReference type="ARBA" id="ARBA00006428"/>
    </source>
</evidence>
<evidence type="ECO:0000256" key="4">
    <source>
        <dbReference type="ARBA" id="ARBA00011987"/>
    </source>
</evidence>
<evidence type="ECO:0000256" key="15">
    <source>
        <dbReference type="ARBA" id="ARBA00033116"/>
    </source>
</evidence>
<dbReference type="STRING" id="877455.Metbo_0045"/>
<evidence type="ECO:0000259" key="17">
    <source>
        <dbReference type="Pfam" id="PF01982"/>
    </source>
</evidence>
<keyword evidence="11" id="KW-0418">Kinase</keyword>
<evidence type="ECO:0000256" key="12">
    <source>
        <dbReference type="ARBA" id="ARBA00022842"/>
    </source>
</evidence>
<dbReference type="UniPathway" id="UPA00276">
    <property type="reaction ID" value="UER00929"/>
</dbReference>
<keyword evidence="8" id="KW-0808">Transferase</keyword>
<dbReference type="InterPro" id="IPR023465">
    <property type="entry name" value="Riboflavin_kinase_dom_sf"/>
</dbReference>
<reference evidence="19" key="1">
    <citation type="submission" date="2011-02" db="EMBL/GenBank/DDBJ databases">
        <title>Complete sequence of Methanobacterium sp. AL-21.</title>
        <authorList>
            <consortium name="US DOE Joint Genome Institute"/>
            <person name="Lucas S."/>
            <person name="Copeland A."/>
            <person name="Lapidus A."/>
            <person name="Cheng J.-F."/>
            <person name="Goodwin L."/>
            <person name="Pitluck S."/>
            <person name="Chertkov O."/>
            <person name="Detter J.C."/>
            <person name="Han C."/>
            <person name="Tapia R."/>
            <person name="Land M."/>
            <person name="Hauser L."/>
            <person name="Kyrpides N."/>
            <person name="Ivanova N."/>
            <person name="Mikhailova N."/>
            <person name="Pagani I."/>
            <person name="Cadillo-Quiroz H."/>
            <person name="Imachi H."/>
            <person name="Zinder S."/>
            <person name="Liu W."/>
            <person name="Woyke T."/>
        </authorList>
    </citation>
    <scope>NUCLEOTIDE SEQUENCE [LARGE SCALE GENOMIC DNA]</scope>
    <source>
        <strain evidence="19">AL-21</strain>
    </source>
</reference>